<reference evidence="2 3" key="1">
    <citation type="submission" date="2024-03" db="EMBL/GenBank/DDBJ databases">
        <title>Novel species of the genus Variovorax.</title>
        <authorList>
            <person name="Liu Q."/>
            <person name="Xin Y.-H."/>
        </authorList>
    </citation>
    <scope>NUCLEOTIDE SEQUENCE [LARGE SCALE GENOMIC DNA]</scope>
    <source>
        <strain evidence="2 3">KACC 18501</strain>
    </source>
</reference>
<comment type="caution">
    <text evidence="2">The sequence shown here is derived from an EMBL/GenBank/DDBJ whole genome shotgun (WGS) entry which is preliminary data.</text>
</comment>
<dbReference type="Gene3D" id="2.160.10.10">
    <property type="entry name" value="Hexapeptide repeat proteins"/>
    <property type="match status" value="1"/>
</dbReference>
<protein>
    <submittedName>
        <fullName evidence="2">Uncharacterized protein</fullName>
    </submittedName>
</protein>
<sequence length="57" mass="5815">MNIGSRVNIGPRSIVLYGAVVHDGAQLGPLTLVMKGESIPPSSRWSGNPAMPVASGA</sequence>
<dbReference type="InterPro" id="IPR011004">
    <property type="entry name" value="Trimer_LpxA-like_sf"/>
</dbReference>
<feature type="region of interest" description="Disordered" evidence="1">
    <location>
        <begin position="38"/>
        <end position="57"/>
    </location>
</feature>
<name>A0ABU8VZ99_9BURK</name>
<evidence type="ECO:0000313" key="2">
    <source>
        <dbReference type="EMBL" id="MEJ8823152.1"/>
    </source>
</evidence>
<evidence type="ECO:0000313" key="3">
    <source>
        <dbReference type="Proteomes" id="UP001363010"/>
    </source>
</evidence>
<dbReference type="Proteomes" id="UP001363010">
    <property type="component" value="Unassembled WGS sequence"/>
</dbReference>
<gene>
    <name evidence="2" type="ORF">WKW80_14085</name>
</gene>
<evidence type="ECO:0000256" key="1">
    <source>
        <dbReference type="SAM" id="MobiDB-lite"/>
    </source>
</evidence>
<dbReference type="EMBL" id="JBBKZV010000007">
    <property type="protein sequence ID" value="MEJ8823152.1"/>
    <property type="molecule type" value="Genomic_DNA"/>
</dbReference>
<dbReference type="RefSeq" id="WP_340364195.1">
    <property type="nucleotide sequence ID" value="NZ_JBBKZV010000007.1"/>
</dbReference>
<organism evidence="2 3">
    <name type="scientific">Variovorax humicola</name>
    <dbReference type="NCBI Taxonomy" id="1769758"/>
    <lineage>
        <taxon>Bacteria</taxon>
        <taxon>Pseudomonadati</taxon>
        <taxon>Pseudomonadota</taxon>
        <taxon>Betaproteobacteria</taxon>
        <taxon>Burkholderiales</taxon>
        <taxon>Comamonadaceae</taxon>
        <taxon>Variovorax</taxon>
    </lineage>
</organism>
<accession>A0ABU8VZ99</accession>
<proteinExistence type="predicted"/>
<dbReference type="SUPFAM" id="SSF51161">
    <property type="entry name" value="Trimeric LpxA-like enzymes"/>
    <property type="match status" value="1"/>
</dbReference>
<keyword evidence="3" id="KW-1185">Reference proteome</keyword>